<evidence type="ECO:0000313" key="3">
    <source>
        <dbReference type="Proteomes" id="UP001596116"/>
    </source>
</evidence>
<reference evidence="2 3" key="1">
    <citation type="submission" date="2024-09" db="EMBL/GenBank/DDBJ databases">
        <authorList>
            <person name="Zhang Z.-H."/>
        </authorList>
    </citation>
    <scope>NUCLEOTIDE SEQUENCE [LARGE SCALE GENOMIC DNA]</scope>
    <source>
        <strain evidence="2 3">HHTR114</strain>
    </source>
</reference>
<gene>
    <name evidence="2" type="ORF">ACFMB1_14270</name>
</gene>
<dbReference type="EMBL" id="JBHPON010000002">
    <property type="protein sequence ID" value="MFC6036720.1"/>
    <property type="molecule type" value="Genomic_DNA"/>
</dbReference>
<organism evidence="2 3">
    <name type="scientific">Hyphococcus aureus</name>
    <dbReference type="NCBI Taxonomy" id="2666033"/>
    <lineage>
        <taxon>Bacteria</taxon>
        <taxon>Pseudomonadati</taxon>
        <taxon>Pseudomonadota</taxon>
        <taxon>Alphaproteobacteria</taxon>
        <taxon>Parvularculales</taxon>
        <taxon>Parvularculaceae</taxon>
        <taxon>Hyphococcus</taxon>
    </lineage>
</organism>
<accession>A0ABW1KZC1</accession>
<feature type="region of interest" description="Disordered" evidence="1">
    <location>
        <begin position="37"/>
        <end position="57"/>
    </location>
</feature>
<proteinExistence type="predicted"/>
<dbReference type="Proteomes" id="UP001596116">
    <property type="component" value="Unassembled WGS sequence"/>
</dbReference>
<name>A0ABW1KZC1_9PROT</name>
<keyword evidence="3" id="KW-1185">Reference proteome</keyword>
<dbReference type="RefSeq" id="WP_379882040.1">
    <property type="nucleotide sequence ID" value="NZ_JBHPON010000002.1"/>
</dbReference>
<evidence type="ECO:0000256" key="1">
    <source>
        <dbReference type="SAM" id="MobiDB-lite"/>
    </source>
</evidence>
<sequence>MNRFELIDNIEMMELGLLAAADPKFAEQLVEEFLASEKARKGEASNTSAENKVGVAA</sequence>
<comment type="caution">
    <text evidence="2">The sequence shown here is derived from an EMBL/GenBank/DDBJ whole genome shotgun (WGS) entry which is preliminary data.</text>
</comment>
<evidence type="ECO:0000313" key="2">
    <source>
        <dbReference type="EMBL" id="MFC6036720.1"/>
    </source>
</evidence>
<protein>
    <submittedName>
        <fullName evidence="2">Uncharacterized protein</fullName>
    </submittedName>
</protein>